<organism evidence="2 3">
    <name type="scientific">Lophium mytilinum</name>
    <dbReference type="NCBI Taxonomy" id="390894"/>
    <lineage>
        <taxon>Eukaryota</taxon>
        <taxon>Fungi</taxon>
        <taxon>Dikarya</taxon>
        <taxon>Ascomycota</taxon>
        <taxon>Pezizomycotina</taxon>
        <taxon>Dothideomycetes</taxon>
        <taxon>Pleosporomycetidae</taxon>
        <taxon>Mytilinidiales</taxon>
        <taxon>Mytilinidiaceae</taxon>
        <taxon>Lophium</taxon>
    </lineage>
</organism>
<evidence type="ECO:0000256" key="1">
    <source>
        <dbReference type="SAM" id="MobiDB-lite"/>
    </source>
</evidence>
<accession>A0A6A6Q9G9</accession>
<sequence>MHKIEAYLEASQKRLRNYQDTSRYTTQQDGAPKRTNLEEPDIKETGTRDNDLPYLPSNPLLSKQKEKEDYGNIDLKSKNSQESLNVALENSKIEVKEYNEPGYTPHNPPETQKEEKEIYSDINLNSRNSPESLNTANLEVLNPALGSSDEFYTQMEKRWNSSLHD</sequence>
<reference evidence="2" key="1">
    <citation type="journal article" date="2020" name="Stud. Mycol.">
        <title>101 Dothideomycetes genomes: a test case for predicting lifestyles and emergence of pathogens.</title>
        <authorList>
            <person name="Haridas S."/>
            <person name="Albert R."/>
            <person name="Binder M."/>
            <person name="Bloem J."/>
            <person name="Labutti K."/>
            <person name="Salamov A."/>
            <person name="Andreopoulos B."/>
            <person name="Baker S."/>
            <person name="Barry K."/>
            <person name="Bills G."/>
            <person name="Bluhm B."/>
            <person name="Cannon C."/>
            <person name="Castanera R."/>
            <person name="Culley D."/>
            <person name="Daum C."/>
            <person name="Ezra D."/>
            <person name="Gonzalez J."/>
            <person name="Henrissat B."/>
            <person name="Kuo A."/>
            <person name="Liang C."/>
            <person name="Lipzen A."/>
            <person name="Lutzoni F."/>
            <person name="Magnuson J."/>
            <person name="Mondo S."/>
            <person name="Nolan M."/>
            <person name="Ohm R."/>
            <person name="Pangilinan J."/>
            <person name="Park H.-J."/>
            <person name="Ramirez L."/>
            <person name="Alfaro M."/>
            <person name="Sun H."/>
            <person name="Tritt A."/>
            <person name="Yoshinaga Y."/>
            <person name="Zwiers L.-H."/>
            <person name="Turgeon B."/>
            <person name="Goodwin S."/>
            <person name="Spatafora J."/>
            <person name="Crous P."/>
            <person name="Grigoriev I."/>
        </authorList>
    </citation>
    <scope>NUCLEOTIDE SEQUENCE</scope>
    <source>
        <strain evidence="2">CBS 269.34</strain>
    </source>
</reference>
<feature type="region of interest" description="Disordered" evidence="1">
    <location>
        <begin position="17"/>
        <end position="68"/>
    </location>
</feature>
<feature type="compositionally biased region" description="Polar residues" evidence="1">
    <location>
        <begin position="18"/>
        <end position="29"/>
    </location>
</feature>
<feature type="compositionally biased region" description="Basic and acidic residues" evidence="1">
    <location>
        <begin position="31"/>
        <end position="51"/>
    </location>
</feature>
<evidence type="ECO:0000313" key="2">
    <source>
        <dbReference type="EMBL" id="KAF2488731.1"/>
    </source>
</evidence>
<proteinExistence type="predicted"/>
<dbReference type="AlphaFoldDB" id="A0A6A6Q9G9"/>
<protein>
    <submittedName>
        <fullName evidence="2">Uncharacterized protein</fullName>
    </submittedName>
</protein>
<dbReference type="Proteomes" id="UP000799750">
    <property type="component" value="Unassembled WGS sequence"/>
</dbReference>
<name>A0A6A6Q9G9_9PEZI</name>
<feature type="region of interest" description="Disordered" evidence="1">
    <location>
        <begin position="96"/>
        <end position="116"/>
    </location>
</feature>
<dbReference type="EMBL" id="MU004201">
    <property type="protein sequence ID" value="KAF2488731.1"/>
    <property type="molecule type" value="Genomic_DNA"/>
</dbReference>
<gene>
    <name evidence="2" type="ORF">BU16DRAFT_545174</name>
</gene>
<evidence type="ECO:0000313" key="3">
    <source>
        <dbReference type="Proteomes" id="UP000799750"/>
    </source>
</evidence>
<keyword evidence="3" id="KW-1185">Reference proteome</keyword>